<feature type="domain" description="PilZ" evidence="1">
    <location>
        <begin position="471"/>
        <end position="559"/>
    </location>
</feature>
<evidence type="ECO:0000313" key="2">
    <source>
        <dbReference type="EMBL" id="PQJ66121.1"/>
    </source>
</evidence>
<proteinExistence type="predicted"/>
<dbReference type="SUPFAM" id="SSF141371">
    <property type="entry name" value="PilZ domain-like"/>
    <property type="match status" value="1"/>
</dbReference>
<name>A0A2S7VVJ6_PHOAN</name>
<dbReference type="Pfam" id="PF07238">
    <property type="entry name" value="PilZ"/>
    <property type="match status" value="2"/>
</dbReference>
<dbReference type="EMBL" id="MSCJ01000001">
    <property type="protein sequence ID" value="PQJ66121.1"/>
    <property type="molecule type" value="Genomic_DNA"/>
</dbReference>
<reference evidence="2 3" key="1">
    <citation type="submission" date="2016-12" db="EMBL/GenBank/DDBJ databases">
        <title>Diversity of luminous bacteria.</title>
        <authorList>
            <person name="Yoshizawa S."/>
            <person name="Kogure K."/>
        </authorList>
    </citation>
    <scope>NUCLEOTIDE SEQUENCE [LARGE SCALE GENOMIC DNA]</scope>
    <source>
        <strain evidence="2 3">LC1-200</strain>
    </source>
</reference>
<dbReference type="RefSeq" id="WP_105059556.1">
    <property type="nucleotide sequence ID" value="NZ_MSCJ01000001.1"/>
</dbReference>
<protein>
    <submittedName>
        <fullName evidence="2">Pilus assembly protein PilZ</fullName>
    </submittedName>
</protein>
<comment type="caution">
    <text evidence="2">The sequence shown here is derived from an EMBL/GenBank/DDBJ whole genome shotgun (WGS) entry which is preliminary data.</text>
</comment>
<dbReference type="Gene3D" id="2.40.10.220">
    <property type="entry name" value="predicted glycosyltransferase like domains"/>
    <property type="match status" value="1"/>
</dbReference>
<feature type="domain" description="PilZ" evidence="1">
    <location>
        <begin position="147"/>
        <end position="241"/>
    </location>
</feature>
<organism evidence="2 3">
    <name type="scientific">Photobacterium angustum</name>
    <dbReference type="NCBI Taxonomy" id="661"/>
    <lineage>
        <taxon>Bacteria</taxon>
        <taxon>Pseudomonadati</taxon>
        <taxon>Pseudomonadota</taxon>
        <taxon>Gammaproteobacteria</taxon>
        <taxon>Vibrionales</taxon>
        <taxon>Vibrionaceae</taxon>
        <taxon>Photobacterium</taxon>
    </lineage>
</organism>
<dbReference type="GO" id="GO:0035438">
    <property type="term" value="F:cyclic-di-GMP binding"/>
    <property type="evidence" value="ECO:0007669"/>
    <property type="project" value="InterPro"/>
</dbReference>
<gene>
    <name evidence="2" type="ORF">BTO08_01100</name>
</gene>
<dbReference type="OrthoDB" id="6208912at2"/>
<accession>A0A2S7VVJ6</accession>
<sequence>MQLDDYKALIEQLLPAYGSEDFHQVFDSLTSNESGPIKLRIKMEINRLMTPCKKIIDLRGRVKGQCRSYTFNGQTHWLDDVAINILHRRSKVFNNQYCVGLYEALVNTQNNFRELHQQGERATSTEKKATTELFTANLIRFGHYLHREENRLQISTPVTISIPFNQQIWGMTTDLSSSGAKFKVPSAFSYRLGQTIDAYFPQLAEIHNEPLLEQPHRYRVLGIDDNPEDASFKWLRLIALSENEALKKLIVTSQNKGILRHRNNHEDKIIQARTQGYEHCFLKHTVGLPLFFSDTELKYALLTDHNRYLWQYWHDERNQPVINQLLSEQRIASLGHKGLKQSSTLIYCFHHDHQGQRYFYSAALPEMDQEQRRIFWQLGSHRDSWRVMRLTVYPLRQQELEKLNDVAPEMIEKFQNLTHVGVLQDITHKNTQSDYRLTQKSTLSSQAISPFRHPKNPVCLAEAIHFDPKPQRSESRFSYKTTISLYQQGQLISHGHSIDFSSRGLNINLDTPFRCKKDDPVTIKFEQLQRLAKLDILGRMPYQVIRTSPDGKNIQLTIRDNQESRVGEKFLRKLIKNNEERFALCEEQLPSPAMLLAMHQMLLTRLNSIPYFAEKIDHKIKVKAVGSNFPLSPLADIFYQLGEQKHFELGLLFKRRVKEMLAYPMRPIENIREPYVHELYIAFEQIDGKIKQIAVKASYEFESIEERIRFISFARKSGSFIAIRVTALPVFNPLTALIGEKLSELARLTLHRARALEAEFISLIGCGEIFDITDEVLVRLEIS</sequence>
<dbReference type="Proteomes" id="UP000238730">
    <property type="component" value="Unassembled WGS sequence"/>
</dbReference>
<evidence type="ECO:0000259" key="1">
    <source>
        <dbReference type="Pfam" id="PF07238"/>
    </source>
</evidence>
<evidence type="ECO:0000313" key="3">
    <source>
        <dbReference type="Proteomes" id="UP000238730"/>
    </source>
</evidence>
<dbReference type="AlphaFoldDB" id="A0A2S7VVJ6"/>
<dbReference type="InterPro" id="IPR009875">
    <property type="entry name" value="PilZ_domain"/>
</dbReference>